<keyword evidence="5 7" id="KW-1133">Transmembrane helix</keyword>
<keyword evidence="6 7" id="KW-0472">Membrane</keyword>
<dbReference type="Proteomes" id="UP000020103">
    <property type="component" value="Unassembled WGS sequence"/>
</dbReference>
<dbReference type="Pfam" id="PF01914">
    <property type="entry name" value="MarC"/>
    <property type="match status" value="1"/>
</dbReference>
<evidence type="ECO:0000256" key="6">
    <source>
        <dbReference type="ARBA" id="ARBA00023136"/>
    </source>
</evidence>
<keyword evidence="4 7" id="KW-0812">Transmembrane</keyword>
<evidence type="ECO:0000313" key="9">
    <source>
        <dbReference type="Proteomes" id="UP000020103"/>
    </source>
</evidence>
<feature type="transmembrane region" description="Helical" evidence="7">
    <location>
        <begin position="26"/>
        <end position="44"/>
    </location>
</feature>
<dbReference type="EMBL" id="JAOF01000001">
    <property type="protein sequence ID" value="EUA45143.1"/>
    <property type="molecule type" value="Genomic_DNA"/>
</dbReference>
<dbReference type="GO" id="GO:0005886">
    <property type="term" value="C:plasma membrane"/>
    <property type="evidence" value="ECO:0007669"/>
    <property type="project" value="UniProtKB-SubCell"/>
</dbReference>
<evidence type="ECO:0000256" key="1">
    <source>
        <dbReference type="ARBA" id="ARBA00004651"/>
    </source>
</evidence>
<comment type="subcellular location">
    <subcellularLocation>
        <location evidence="1 7">Cell membrane</location>
        <topology evidence="1 7">Multi-pass membrane protein</topology>
    </subcellularLocation>
</comment>
<accession>A0A829PXI3</accession>
<dbReference type="AlphaFoldDB" id="A0A829PXI3"/>
<protein>
    <recommendedName>
        <fullName evidence="7">UPF0056 membrane protein</fullName>
    </recommendedName>
</protein>
<dbReference type="InterPro" id="IPR002771">
    <property type="entry name" value="Multi_antbiot-R_MarC"/>
</dbReference>
<sequence>MHVVLYLTLRFSTVLIRVLREGGIMLLARVAGLLLAAIAVQMIAESVRGFVAGA</sequence>
<gene>
    <name evidence="8" type="ORF">I543_1551</name>
</gene>
<proteinExistence type="inferred from homology"/>
<evidence type="ECO:0000256" key="2">
    <source>
        <dbReference type="ARBA" id="ARBA00009784"/>
    </source>
</evidence>
<name>A0A829PXI3_9MYCO</name>
<comment type="caution">
    <text evidence="8">The sequence shown here is derived from an EMBL/GenBank/DDBJ whole genome shotgun (WGS) entry which is preliminary data.</text>
</comment>
<evidence type="ECO:0000313" key="8">
    <source>
        <dbReference type="EMBL" id="EUA45143.1"/>
    </source>
</evidence>
<organism evidence="8 9">
    <name type="scientific">Mycobacteroides abscessus 21</name>
    <dbReference type="NCBI Taxonomy" id="1299324"/>
    <lineage>
        <taxon>Bacteria</taxon>
        <taxon>Bacillati</taxon>
        <taxon>Actinomycetota</taxon>
        <taxon>Actinomycetes</taxon>
        <taxon>Mycobacteriales</taxon>
        <taxon>Mycobacteriaceae</taxon>
        <taxon>Mycobacteroides</taxon>
        <taxon>Mycobacteroides abscessus</taxon>
    </lineage>
</organism>
<evidence type="ECO:0000256" key="4">
    <source>
        <dbReference type="ARBA" id="ARBA00022692"/>
    </source>
</evidence>
<evidence type="ECO:0000256" key="3">
    <source>
        <dbReference type="ARBA" id="ARBA00022475"/>
    </source>
</evidence>
<keyword evidence="3" id="KW-1003">Cell membrane</keyword>
<comment type="similarity">
    <text evidence="2 7">Belongs to the UPF0056 (MarC) family.</text>
</comment>
<evidence type="ECO:0000256" key="5">
    <source>
        <dbReference type="ARBA" id="ARBA00022989"/>
    </source>
</evidence>
<evidence type="ECO:0000256" key="7">
    <source>
        <dbReference type="RuleBase" id="RU362048"/>
    </source>
</evidence>
<reference evidence="8 9" key="1">
    <citation type="submission" date="2013-12" db="EMBL/GenBank/DDBJ databases">
        <authorList>
            <person name="Madinger N."/>
            <person name="Lenaerts A."/>
            <person name="Ordway D."/>
            <person name="DeGroote M.A."/>
            <person name="Parker T."/>
            <person name="Sizemore C."/>
            <person name="Tallon L.J."/>
            <person name="Sadzewicz L.K."/>
            <person name="Sengamalay N."/>
            <person name="Fraser C.M."/>
            <person name="Hine E."/>
            <person name="Shefchek K.A."/>
            <person name="Das S.P."/>
            <person name="Tettelin H."/>
        </authorList>
    </citation>
    <scope>NUCLEOTIDE SEQUENCE [LARGE SCALE GENOMIC DNA]</scope>
    <source>
        <strain evidence="8 9">21</strain>
    </source>
</reference>
<comment type="caution">
    <text evidence="7">Lacks conserved residue(s) required for the propagation of feature annotation.</text>
</comment>